<dbReference type="HOGENOM" id="CLU_601679_0_0_1"/>
<proteinExistence type="predicted"/>
<evidence type="ECO:0000313" key="2">
    <source>
        <dbReference type="EMBL" id="EDW34476.1"/>
    </source>
</evidence>
<feature type="compositionally biased region" description="Basic and acidic residues" evidence="1">
    <location>
        <begin position="358"/>
        <end position="367"/>
    </location>
</feature>
<dbReference type="OMA" id="DGQLHYM"/>
<accession>B4GFU1</accession>
<dbReference type="OrthoDB" id="7861534at2759"/>
<evidence type="ECO:0000313" key="3">
    <source>
        <dbReference type="Proteomes" id="UP000008744"/>
    </source>
</evidence>
<reference evidence="2 3" key="1">
    <citation type="journal article" date="2007" name="Nature">
        <title>Evolution of genes and genomes on the Drosophila phylogeny.</title>
        <authorList>
            <consortium name="Drosophila 12 Genomes Consortium"/>
            <person name="Clark A.G."/>
            <person name="Eisen M.B."/>
            <person name="Smith D.R."/>
            <person name="Bergman C.M."/>
            <person name="Oliver B."/>
            <person name="Markow T.A."/>
            <person name="Kaufman T.C."/>
            <person name="Kellis M."/>
            <person name="Gelbart W."/>
            <person name="Iyer V.N."/>
            <person name="Pollard D.A."/>
            <person name="Sackton T.B."/>
            <person name="Larracuente A.M."/>
            <person name="Singh N.D."/>
            <person name="Abad J.P."/>
            <person name="Abt D.N."/>
            <person name="Adryan B."/>
            <person name="Aguade M."/>
            <person name="Akashi H."/>
            <person name="Anderson W.W."/>
            <person name="Aquadro C.F."/>
            <person name="Ardell D.H."/>
            <person name="Arguello R."/>
            <person name="Artieri C.G."/>
            <person name="Barbash D.A."/>
            <person name="Barker D."/>
            <person name="Barsanti P."/>
            <person name="Batterham P."/>
            <person name="Batzoglou S."/>
            <person name="Begun D."/>
            <person name="Bhutkar A."/>
            <person name="Blanco E."/>
            <person name="Bosak S.A."/>
            <person name="Bradley R.K."/>
            <person name="Brand A.D."/>
            <person name="Brent M.R."/>
            <person name="Brooks A.N."/>
            <person name="Brown R.H."/>
            <person name="Butlin R.K."/>
            <person name="Caggese C."/>
            <person name="Calvi B.R."/>
            <person name="Bernardo de Carvalho A."/>
            <person name="Caspi A."/>
            <person name="Castrezana S."/>
            <person name="Celniker S.E."/>
            <person name="Chang J.L."/>
            <person name="Chapple C."/>
            <person name="Chatterji S."/>
            <person name="Chinwalla A."/>
            <person name="Civetta A."/>
            <person name="Clifton S.W."/>
            <person name="Comeron J.M."/>
            <person name="Costello J.C."/>
            <person name="Coyne J.A."/>
            <person name="Daub J."/>
            <person name="David R.G."/>
            <person name="Delcher A.L."/>
            <person name="Delehaunty K."/>
            <person name="Do C.B."/>
            <person name="Ebling H."/>
            <person name="Edwards K."/>
            <person name="Eickbush T."/>
            <person name="Evans J.D."/>
            <person name="Filipski A."/>
            <person name="Findeiss S."/>
            <person name="Freyhult E."/>
            <person name="Fulton L."/>
            <person name="Fulton R."/>
            <person name="Garcia A.C."/>
            <person name="Gardiner A."/>
            <person name="Garfield D.A."/>
            <person name="Garvin B.E."/>
            <person name="Gibson G."/>
            <person name="Gilbert D."/>
            <person name="Gnerre S."/>
            <person name="Godfrey J."/>
            <person name="Good R."/>
            <person name="Gotea V."/>
            <person name="Gravely B."/>
            <person name="Greenberg A.J."/>
            <person name="Griffiths-Jones S."/>
            <person name="Gross S."/>
            <person name="Guigo R."/>
            <person name="Gustafson E.A."/>
            <person name="Haerty W."/>
            <person name="Hahn M.W."/>
            <person name="Halligan D.L."/>
            <person name="Halpern A.L."/>
            <person name="Halter G.M."/>
            <person name="Han M.V."/>
            <person name="Heger A."/>
            <person name="Hillier L."/>
            <person name="Hinrichs A.S."/>
            <person name="Holmes I."/>
            <person name="Hoskins R.A."/>
            <person name="Hubisz M.J."/>
            <person name="Hultmark D."/>
            <person name="Huntley M.A."/>
            <person name="Jaffe D.B."/>
            <person name="Jagadeeshan S."/>
            <person name="Jeck W.R."/>
            <person name="Johnson J."/>
            <person name="Jones C.D."/>
            <person name="Jordan W.C."/>
            <person name="Karpen G.H."/>
            <person name="Kataoka E."/>
            <person name="Keightley P.D."/>
            <person name="Kheradpour P."/>
            <person name="Kirkness E.F."/>
            <person name="Koerich L.B."/>
            <person name="Kristiansen K."/>
            <person name="Kudrna D."/>
            <person name="Kulathinal R.J."/>
            <person name="Kumar S."/>
            <person name="Kwok R."/>
            <person name="Lander E."/>
            <person name="Langley C.H."/>
            <person name="Lapoint R."/>
            <person name="Lazzaro B.P."/>
            <person name="Lee S.J."/>
            <person name="Levesque L."/>
            <person name="Li R."/>
            <person name="Lin C.F."/>
            <person name="Lin M.F."/>
            <person name="Lindblad-Toh K."/>
            <person name="Llopart A."/>
            <person name="Long M."/>
            <person name="Low L."/>
            <person name="Lozovsky E."/>
            <person name="Lu J."/>
            <person name="Luo M."/>
            <person name="Machado C.A."/>
            <person name="Makalowski W."/>
            <person name="Marzo M."/>
            <person name="Matsuda M."/>
            <person name="Matzkin L."/>
            <person name="McAllister B."/>
            <person name="McBride C.S."/>
            <person name="McKernan B."/>
            <person name="McKernan K."/>
            <person name="Mendez-Lago M."/>
            <person name="Minx P."/>
            <person name="Mollenhauer M.U."/>
            <person name="Montooth K."/>
            <person name="Mount S.M."/>
            <person name="Mu X."/>
            <person name="Myers E."/>
            <person name="Negre B."/>
            <person name="Newfeld S."/>
            <person name="Nielsen R."/>
            <person name="Noor M.A."/>
            <person name="O'Grady P."/>
            <person name="Pachter L."/>
            <person name="Papaceit M."/>
            <person name="Parisi M.J."/>
            <person name="Parisi M."/>
            <person name="Parts L."/>
            <person name="Pedersen J.S."/>
            <person name="Pesole G."/>
            <person name="Phillippy A.M."/>
            <person name="Ponting C.P."/>
            <person name="Pop M."/>
            <person name="Porcelli D."/>
            <person name="Powell J.R."/>
            <person name="Prohaska S."/>
            <person name="Pruitt K."/>
            <person name="Puig M."/>
            <person name="Quesneville H."/>
            <person name="Ram K.R."/>
            <person name="Rand D."/>
            <person name="Rasmussen M.D."/>
            <person name="Reed L.K."/>
            <person name="Reenan R."/>
            <person name="Reily A."/>
            <person name="Remington K.A."/>
            <person name="Rieger T.T."/>
            <person name="Ritchie M.G."/>
            <person name="Robin C."/>
            <person name="Rogers Y.H."/>
            <person name="Rohde C."/>
            <person name="Rozas J."/>
            <person name="Rubenfield M.J."/>
            <person name="Ruiz A."/>
            <person name="Russo S."/>
            <person name="Salzberg S.L."/>
            <person name="Sanchez-Gracia A."/>
            <person name="Saranga D.J."/>
            <person name="Sato H."/>
            <person name="Schaeffer S.W."/>
            <person name="Schatz M.C."/>
            <person name="Schlenke T."/>
            <person name="Schwartz R."/>
            <person name="Segarra C."/>
            <person name="Singh R.S."/>
            <person name="Sirot L."/>
            <person name="Sirota M."/>
            <person name="Sisneros N.B."/>
            <person name="Smith C.D."/>
            <person name="Smith T.F."/>
            <person name="Spieth J."/>
            <person name="Stage D.E."/>
            <person name="Stark A."/>
            <person name="Stephan W."/>
            <person name="Strausberg R.L."/>
            <person name="Strempel S."/>
            <person name="Sturgill D."/>
            <person name="Sutton G."/>
            <person name="Sutton G.G."/>
            <person name="Tao W."/>
            <person name="Teichmann S."/>
            <person name="Tobari Y.N."/>
            <person name="Tomimura Y."/>
            <person name="Tsolas J.M."/>
            <person name="Valente V.L."/>
            <person name="Venter E."/>
            <person name="Venter J.C."/>
            <person name="Vicario S."/>
            <person name="Vieira F.G."/>
            <person name="Vilella A.J."/>
            <person name="Villasante A."/>
            <person name="Walenz B."/>
            <person name="Wang J."/>
            <person name="Wasserman M."/>
            <person name="Watts T."/>
            <person name="Wilson D."/>
            <person name="Wilson R.K."/>
            <person name="Wing R.A."/>
            <person name="Wolfner M.F."/>
            <person name="Wong A."/>
            <person name="Wong G.K."/>
            <person name="Wu C.I."/>
            <person name="Wu G."/>
            <person name="Yamamoto D."/>
            <person name="Yang H.P."/>
            <person name="Yang S.P."/>
            <person name="Yorke J.A."/>
            <person name="Yoshida K."/>
            <person name="Zdobnov E."/>
            <person name="Zhang P."/>
            <person name="Zhang Y."/>
            <person name="Zimin A.V."/>
            <person name="Baldwin J."/>
            <person name="Abdouelleil A."/>
            <person name="Abdulkadir J."/>
            <person name="Abebe A."/>
            <person name="Abera B."/>
            <person name="Abreu J."/>
            <person name="Acer S.C."/>
            <person name="Aftuck L."/>
            <person name="Alexander A."/>
            <person name="An P."/>
            <person name="Anderson E."/>
            <person name="Anderson S."/>
            <person name="Arachi H."/>
            <person name="Azer M."/>
            <person name="Bachantsang P."/>
            <person name="Barry A."/>
            <person name="Bayul T."/>
            <person name="Berlin A."/>
            <person name="Bessette D."/>
            <person name="Bloom T."/>
            <person name="Blye J."/>
            <person name="Boguslavskiy L."/>
            <person name="Bonnet C."/>
            <person name="Boukhgalter B."/>
            <person name="Bourzgui I."/>
            <person name="Brown A."/>
            <person name="Cahill P."/>
            <person name="Channer S."/>
            <person name="Cheshatsang Y."/>
            <person name="Chuda L."/>
            <person name="Citroen M."/>
            <person name="Collymore A."/>
            <person name="Cooke P."/>
            <person name="Costello M."/>
            <person name="D'Aco K."/>
            <person name="Daza R."/>
            <person name="De Haan G."/>
            <person name="DeGray S."/>
            <person name="DeMaso C."/>
            <person name="Dhargay N."/>
            <person name="Dooley K."/>
            <person name="Dooley E."/>
            <person name="Doricent M."/>
            <person name="Dorje P."/>
            <person name="Dorjee K."/>
            <person name="Dupes A."/>
            <person name="Elong R."/>
            <person name="Falk J."/>
            <person name="Farina A."/>
            <person name="Faro S."/>
            <person name="Ferguson D."/>
            <person name="Fisher S."/>
            <person name="Foley C.D."/>
            <person name="Franke A."/>
            <person name="Friedrich D."/>
            <person name="Gadbois L."/>
            <person name="Gearin G."/>
            <person name="Gearin C.R."/>
            <person name="Giannoukos G."/>
            <person name="Goode T."/>
            <person name="Graham J."/>
            <person name="Grandbois E."/>
            <person name="Grewal S."/>
            <person name="Gyaltsen K."/>
            <person name="Hafez N."/>
            <person name="Hagos B."/>
            <person name="Hall J."/>
            <person name="Henson C."/>
            <person name="Hollinger A."/>
            <person name="Honan T."/>
            <person name="Huard M.D."/>
            <person name="Hughes L."/>
            <person name="Hurhula B."/>
            <person name="Husby M.E."/>
            <person name="Kamat A."/>
            <person name="Kanga B."/>
            <person name="Kashin S."/>
            <person name="Khazanovich D."/>
            <person name="Kisner P."/>
            <person name="Lance K."/>
            <person name="Lara M."/>
            <person name="Lee W."/>
            <person name="Lennon N."/>
            <person name="Letendre F."/>
            <person name="LeVine R."/>
            <person name="Lipovsky A."/>
            <person name="Liu X."/>
            <person name="Liu J."/>
            <person name="Liu S."/>
            <person name="Lokyitsang T."/>
            <person name="Lokyitsang Y."/>
            <person name="Lubonja R."/>
            <person name="Lui A."/>
            <person name="MacDonald P."/>
            <person name="Magnisalis V."/>
            <person name="Maru K."/>
            <person name="Matthews C."/>
            <person name="McCusker W."/>
            <person name="McDonough S."/>
            <person name="Mehta T."/>
            <person name="Meldrim J."/>
            <person name="Meneus L."/>
            <person name="Mihai O."/>
            <person name="Mihalev A."/>
            <person name="Mihova T."/>
            <person name="Mittelman R."/>
            <person name="Mlenga V."/>
            <person name="Montmayeur A."/>
            <person name="Mulrain L."/>
            <person name="Navidi A."/>
            <person name="Naylor J."/>
            <person name="Negash T."/>
            <person name="Nguyen T."/>
            <person name="Nguyen N."/>
            <person name="Nicol R."/>
            <person name="Norbu C."/>
            <person name="Norbu N."/>
            <person name="Novod N."/>
            <person name="O'Neill B."/>
            <person name="Osman S."/>
            <person name="Markiewicz E."/>
            <person name="Oyono O.L."/>
            <person name="Patti C."/>
            <person name="Phunkhang P."/>
            <person name="Pierre F."/>
            <person name="Priest M."/>
            <person name="Raghuraman S."/>
            <person name="Rege F."/>
            <person name="Reyes R."/>
            <person name="Rise C."/>
            <person name="Rogov P."/>
            <person name="Ross K."/>
            <person name="Ryan E."/>
            <person name="Settipalli S."/>
            <person name="Shea T."/>
            <person name="Sherpa N."/>
            <person name="Shi L."/>
            <person name="Shih D."/>
            <person name="Sparrow T."/>
            <person name="Spaulding J."/>
            <person name="Stalker J."/>
            <person name="Stange-Thomann N."/>
            <person name="Stavropoulos S."/>
            <person name="Stone C."/>
            <person name="Strader C."/>
            <person name="Tesfaye S."/>
            <person name="Thomson T."/>
            <person name="Thoulutsang Y."/>
            <person name="Thoulutsang D."/>
            <person name="Topham K."/>
            <person name="Topping I."/>
            <person name="Tsamla T."/>
            <person name="Vassiliev H."/>
            <person name="Vo A."/>
            <person name="Wangchuk T."/>
            <person name="Wangdi T."/>
            <person name="Weiand M."/>
            <person name="Wilkinson J."/>
            <person name="Wilson A."/>
            <person name="Yadav S."/>
            <person name="Young G."/>
            <person name="Yu Q."/>
            <person name="Zembek L."/>
            <person name="Zhong D."/>
            <person name="Zimmer A."/>
            <person name="Zwirko Z."/>
            <person name="Jaffe D.B."/>
            <person name="Alvarez P."/>
            <person name="Brockman W."/>
            <person name="Butler J."/>
            <person name="Chin C."/>
            <person name="Gnerre S."/>
            <person name="Grabherr M."/>
            <person name="Kleber M."/>
            <person name="Mauceli E."/>
            <person name="MacCallum I."/>
        </authorList>
    </citation>
    <scope>NUCLEOTIDE SEQUENCE [LARGE SCALE GENOMIC DNA]</scope>
    <source>
        <strain evidence="3">MSH-3 / Tucson 14011-0111.49</strain>
    </source>
</reference>
<dbReference type="EMBL" id="CH479182">
    <property type="protein sequence ID" value="EDW34476.1"/>
    <property type="molecule type" value="Genomic_DNA"/>
</dbReference>
<dbReference type="Proteomes" id="UP000008744">
    <property type="component" value="Unassembled WGS sequence"/>
</dbReference>
<dbReference type="STRING" id="7234.B4GFU1"/>
<dbReference type="AlphaFoldDB" id="B4GFU1"/>
<keyword evidence="3" id="KW-1185">Reference proteome</keyword>
<dbReference type="eggNOG" id="KOG4784">
    <property type="taxonomic scope" value="Eukaryota"/>
</dbReference>
<evidence type="ECO:0000256" key="1">
    <source>
        <dbReference type="SAM" id="MobiDB-lite"/>
    </source>
</evidence>
<organism evidence="3">
    <name type="scientific">Drosophila persimilis</name>
    <name type="common">Fruit fly</name>
    <dbReference type="NCBI Taxonomy" id="7234"/>
    <lineage>
        <taxon>Eukaryota</taxon>
        <taxon>Metazoa</taxon>
        <taxon>Ecdysozoa</taxon>
        <taxon>Arthropoda</taxon>
        <taxon>Hexapoda</taxon>
        <taxon>Insecta</taxon>
        <taxon>Pterygota</taxon>
        <taxon>Neoptera</taxon>
        <taxon>Endopterygota</taxon>
        <taxon>Diptera</taxon>
        <taxon>Brachycera</taxon>
        <taxon>Muscomorpha</taxon>
        <taxon>Ephydroidea</taxon>
        <taxon>Drosophilidae</taxon>
        <taxon>Drosophila</taxon>
        <taxon>Sophophora</taxon>
    </lineage>
</organism>
<gene>
    <name evidence="2" type="primary">Dper\GL22276</name>
    <name evidence="2" type="ORF">Dper_GL22276</name>
</gene>
<name>B4GFU1_DROPE</name>
<dbReference type="PhylomeDB" id="B4GFU1"/>
<feature type="compositionally biased region" description="Low complexity" evidence="1">
    <location>
        <begin position="310"/>
        <end position="321"/>
    </location>
</feature>
<sequence>MPLDQVISELVRSNCLSVVLVKSLDLFKPGTITSDKENEDVIKNIDISPSAIFWIEKNTQHRILVGEYFDFENVNEARVLIDCIFLNLKLCETNFGRLMSQTVRVEIKDLRINLVANKPFSLHCSNCAKELSQMRAYRLVAPLPGVAMRVPRDCWDNFEVTNFAHFDQIYYGLNQIVMSANHIKFDTEMIYCPRRRRVLCPGCSRVLGTFLSNAVCLHADALRMGTRVSPAAPLDFNELLGHITPTQLMLRLLKHVDKSRLFLKTVRPDGQIHYLLMMTELKKLTFLRSKLSLSSKLDPKPVNFPDGDTSSECGNSTESSSDGIENDDSMNSSSSTSIDKDSPNLSSSTPRPPRKMFGKHDGRETERTASTPYKPINYVYLTPYNGCRVQYIFASNDSELRDIQNTVDNWRDNNMRSLRISYSMMIDLVSELNANEHIEAALQNSMPPFRSQPHRCSHIIFETDEEFYATQQQLDEVRVQPTPDENSEVNEIIDSDSK</sequence>
<protein>
    <submittedName>
        <fullName evidence="2">GL22276</fullName>
    </submittedName>
</protein>
<dbReference type="KEGG" id="dpe:6591482"/>
<feature type="region of interest" description="Disordered" evidence="1">
    <location>
        <begin position="298"/>
        <end position="370"/>
    </location>
</feature>